<feature type="transmembrane region" description="Helical" evidence="7">
    <location>
        <begin position="176"/>
        <end position="200"/>
    </location>
</feature>
<keyword evidence="5 7" id="KW-1133">Transmembrane helix</keyword>
<evidence type="ECO:0000256" key="2">
    <source>
        <dbReference type="ARBA" id="ARBA00005745"/>
    </source>
</evidence>
<protein>
    <submittedName>
        <fullName evidence="9">Type II secretion system protein</fullName>
    </submittedName>
</protein>
<dbReference type="Pfam" id="PF00482">
    <property type="entry name" value="T2SSF"/>
    <property type="match status" value="2"/>
</dbReference>
<comment type="similarity">
    <text evidence="2">Belongs to the GSP F family.</text>
</comment>
<dbReference type="InterPro" id="IPR003004">
    <property type="entry name" value="GspF/PilC"/>
</dbReference>
<dbReference type="InterPro" id="IPR042094">
    <property type="entry name" value="T2SS_GspF_sf"/>
</dbReference>
<dbReference type="Proteomes" id="UP001157034">
    <property type="component" value="Unassembled WGS sequence"/>
</dbReference>
<dbReference type="EMBL" id="BSVB01000001">
    <property type="protein sequence ID" value="GMA95644.1"/>
    <property type="molecule type" value="Genomic_DNA"/>
</dbReference>
<evidence type="ECO:0000313" key="10">
    <source>
        <dbReference type="Proteomes" id="UP001157034"/>
    </source>
</evidence>
<comment type="subcellular location">
    <subcellularLocation>
        <location evidence="1">Cell membrane</location>
        <topology evidence="1">Multi-pass membrane protein</topology>
    </subcellularLocation>
</comment>
<comment type="caution">
    <text evidence="9">The sequence shown here is derived from an EMBL/GenBank/DDBJ whole genome shotgun (WGS) entry which is preliminary data.</text>
</comment>
<feature type="transmembrane region" description="Helical" evidence="7">
    <location>
        <begin position="381"/>
        <end position="405"/>
    </location>
</feature>
<evidence type="ECO:0000256" key="7">
    <source>
        <dbReference type="SAM" id="Phobius"/>
    </source>
</evidence>
<keyword evidence="3" id="KW-1003">Cell membrane</keyword>
<proteinExistence type="inferred from homology"/>
<keyword evidence="6 7" id="KW-0472">Membrane</keyword>
<dbReference type="InterPro" id="IPR018076">
    <property type="entry name" value="T2SS_GspF_dom"/>
</dbReference>
<dbReference type="Gene3D" id="1.20.81.30">
    <property type="entry name" value="Type II secretion system (T2SS), domain F"/>
    <property type="match status" value="2"/>
</dbReference>
<name>A0ABQ6K8M3_9MICO</name>
<evidence type="ECO:0000256" key="4">
    <source>
        <dbReference type="ARBA" id="ARBA00022692"/>
    </source>
</evidence>
<keyword evidence="10" id="KW-1185">Reference proteome</keyword>
<keyword evidence="4 7" id="KW-0812">Transmembrane</keyword>
<feature type="transmembrane region" description="Helical" evidence="7">
    <location>
        <begin position="220"/>
        <end position="243"/>
    </location>
</feature>
<reference evidence="10" key="1">
    <citation type="journal article" date="2019" name="Int. J. Syst. Evol. Microbiol.">
        <title>The Global Catalogue of Microorganisms (GCM) 10K type strain sequencing project: providing services to taxonomists for standard genome sequencing and annotation.</title>
        <authorList>
            <consortium name="The Broad Institute Genomics Platform"/>
            <consortium name="The Broad Institute Genome Sequencing Center for Infectious Disease"/>
            <person name="Wu L."/>
            <person name="Ma J."/>
        </authorList>
    </citation>
    <scope>NUCLEOTIDE SEQUENCE [LARGE SCALE GENOMIC DNA]</scope>
    <source>
        <strain evidence="10">NBRC 108894</strain>
    </source>
</reference>
<feature type="domain" description="Type II secretion system protein GspF" evidence="8">
    <location>
        <begin position="76"/>
        <end position="198"/>
    </location>
</feature>
<evidence type="ECO:0000256" key="1">
    <source>
        <dbReference type="ARBA" id="ARBA00004651"/>
    </source>
</evidence>
<dbReference type="PRINTS" id="PR00812">
    <property type="entry name" value="BCTERIALGSPF"/>
</dbReference>
<dbReference type="PANTHER" id="PTHR30012">
    <property type="entry name" value="GENERAL SECRETION PATHWAY PROTEIN"/>
    <property type="match status" value="1"/>
</dbReference>
<gene>
    <name evidence="9" type="ORF">GCM10025881_24680</name>
</gene>
<dbReference type="RefSeq" id="WP_284254375.1">
    <property type="nucleotide sequence ID" value="NZ_BAAAQO010000002.1"/>
</dbReference>
<evidence type="ECO:0000256" key="3">
    <source>
        <dbReference type="ARBA" id="ARBA00022475"/>
    </source>
</evidence>
<accession>A0ABQ6K8M3</accession>
<evidence type="ECO:0000259" key="8">
    <source>
        <dbReference type="Pfam" id="PF00482"/>
    </source>
</evidence>
<evidence type="ECO:0000256" key="6">
    <source>
        <dbReference type="ARBA" id="ARBA00023136"/>
    </source>
</evidence>
<evidence type="ECO:0000256" key="5">
    <source>
        <dbReference type="ARBA" id="ARBA00022989"/>
    </source>
</evidence>
<feature type="domain" description="Type II secretion system protein GspF" evidence="8">
    <location>
        <begin position="278"/>
        <end position="400"/>
    </location>
</feature>
<organism evidence="9 10">
    <name type="scientific">Pseudolysinimonas kribbensis</name>
    <dbReference type="NCBI Taxonomy" id="433641"/>
    <lineage>
        <taxon>Bacteria</taxon>
        <taxon>Bacillati</taxon>
        <taxon>Actinomycetota</taxon>
        <taxon>Actinomycetes</taxon>
        <taxon>Micrococcales</taxon>
        <taxon>Microbacteriaceae</taxon>
        <taxon>Pseudolysinimonas</taxon>
    </lineage>
</organism>
<dbReference type="PANTHER" id="PTHR30012:SF0">
    <property type="entry name" value="TYPE II SECRETION SYSTEM PROTEIN F-RELATED"/>
    <property type="match status" value="1"/>
</dbReference>
<evidence type="ECO:0000313" key="9">
    <source>
        <dbReference type="EMBL" id="GMA95644.1"/>
    </source>
</evidence>
<sequence>MSNLLTYAYKGRDGAGKLVKGKVEAPSEAAVVTRLRTMSISPIEVSTFTGGSGLQMDLNISFLEKKVKLKDLAVMSRQMSTMVGAGLSLLRSLTILSEQTENKKLARALTSVRGLVETGSSLSDALARQGRIFPPIMIHLVRAGEVGGFLDQSLDSIAETFEKDVKLRQTIKSAMTYPVVVLVMALLSVVGMVTFIVPIFENMFKSLGGQLPLPTQILVTISHNMIWIGPVLAVGIIAFTWWWNRHKHDEKVRARVDPWRLKVPVFGMLFRKVAIARFARNFSTMTHSGVPILQALSIVGDTSGNWVIENALRKVQDSVRSGRTIAAPLAEEPVFPSMVTQMIAVGEDSGSLEQMLGKIADFYDEEVQTTTEQLTSLIEPLMIAVIGTVIGGMIVALYMPIFTIYNNVH</sequence>